<feature type="domain" description="Xylose isomerase-like TIM barrel" evidence="2">
    <location>
        <begin position="69"/>
        <end position="290"/>
    </location>
</feature>
<dbReference type="Gene3D" id="3.20.20.150">
    <property type="entry name" value="Divalent-metal-dependent TIM barrel enzymes"/>
    <property type="match status" value="1"/>
</dbReference>
<feature type="chain" id="PRO_5037026189" evidence="1">
    <location>
        <begin position="36"/>
        <end position="293"/>
    </location>
</feature>
<protein>
    <submittedName>
        <fullName evidence="3">Sugar phosphate isomerase/epimerase</fullName>
    </submittedName>
</protein>
<dbReference type="AlphaFoldDB" id="A0A953HWS3"/>
<dbReference type="PANTHER" id="PTHR12110:SF41">
    <property type="entry name" value="INOSOSE DEHYDRATASE"/>
    <property type="match status" value="1"/>
</dbReference>
<keyword evidence="4" id="KW-1185">Reference proteome</keyword>
<evidence type="ECO:0000313" key="3">
    <source>
        <dbReference type="EMBL" id="MBY5959665.1"/>
    </source>
</evidence>
<feature type="signal peptide" evidence="1">
    <location>
        <begin position="1"/>
        <end position="35"/>
    </location>
</feature>
<evidence type="ECO:0000259" key="2">
    <source>
        <dbReference type="Pfam" id="PF01261"/>
    </source>
</evidence>
<dbReference type="EMBL" id="JAHVHU010000016">
    <property type="protein sequence ID" value="MBY5959665.1"/>
    <property type="molecule type" value="Genomic_DNA"/>
</dbReference>
<dbReference type="PANTHER" id="PTHR12110">
    <property type="entry name" value="HYDROXYPYRUVATE ISOMERASE"/>
    <property type="match status" value="1"/>
</dbReference>
<accession>A0A953HWS3</accession>
<proteinExistence type="predicted"/>
<dbReference type="Proteomes" id="UP000753961">
    <property type="component" value="Unassembled WGS sequence"/>
</dbReference>
<keyword evidence="3" id="KW-0413">Isomerase</keyword>
<dbReference type="InterPro" id="IPR013022">
    <property type="entry name" value="Xyl_isomerase-like_TIM-brl"/>
</dbReference>
<dbReference type="GO" id="GO:0016853">
    <property type="term" value="F:isomerase activity"/>
    <property type="evidence" value="ECO:0007669"/>
    <property type="project" value="UniProtKB-KW"/>
</dbReference>
<dbReference type="SUPFAM" id="SSF51658">
    <property type="entry name" value="Xylose isomerase-like"/>
    <property type="match status" value="1"/>
</dbReference>
<gene>
    <name evidence="3" type="ORF">KUV50_16040</name>
</gene>
<comment type="caution">
    <text evidence="3">The sequence shown here is derived from an EMBL/GenBank/DDBJ whole genome shotgun (WGS) entry which is preliminary data.</text>
</comment>
<dbReference type="PROSITE" id="PS51257">
    <property type="entry name" value="PROKAR_LIPOPROTEIN"/>
    <property type="match status" value="1"/>
</dbReference>
<reference evidence="3" key="1">
    <citation type="submission" date="2021-06" db="EMBL/GenBank/DDBJ databases">
        <title>44 bacteria genomes isolated from Dapeng, Shenzhen.</title>
        <authorList>
            <person name="Zheng W."/>
            <person name="Yu S."/>
            <person name="Huang Y."/>
        </authorList>
    </citation>
    <scope>NUCLEOTIDE SEQUENCE</scope>
    <source>
        <strain evidence="3">DP5N28-2</strain>
    </source>
</reference>
<dbReference type="InterPro" id="IPR036237">
    <property type="entry name" value="Xyl_isomerase-like_sf"/>
</dbReference>
<sequence>MMQSKYQQSCQGIRRWFLLSLLILIMACGSNDKQASNEASADAISGDIPVGVALYSFNRFAFPETLEKSKQAGTTMVEGFFFHKLGEDFDHKTMLELSDADLLRMKNFIEEKGLEMPSVYAGAETRSEWERFFKIGEILDLEFVVAEPEPEHWDLLDSLGQASGIKMAIHEHARGKSRYWHPDSVLVAVDNRPSFGACGDLGHWVRSGLDPVECLKKLEGHLISIHAKDLDEFGKIDANDVKVGSGVIDYPAVMEELHRQNFKGPVFVECEHDWEDNLDDVKYAVDYLNELQQ</sequence>
<evidence type="ECO:0000256" key="1">
    <source>
        <dbReference type="SAM" id="SignalP"/>
    </source>
</evidence>
<name>A0A953HWS3_9BACT</name>
<keyword evidence="1" id="KW-0732">Signal</keyword>
<dbReference type="InterPro" id="IPR050312">
    <property type="entry name" value="IolE/XylAMocC-like"/>
</dbReference>
<evidence type="ECO:0000313" key="4">
    <source>
        <dbReference type="Proteomes" id="UP000753961"/>
    </source>
</evidence>
<dbReference type="RefSeq" id="WP_222581201.1">
    <property type="nucleotide sequence ID" value="NZ_JAHVHU010000016.1"/>
</dbReference>
<dbReference type="Pfam" id="PF01261">
    <property type="entry name" value="AP_endonuc_2"/>
    <property type="match status" value="1"/>
</dbReference>
<organism evidence="3 4">
    <name type="scientific">Membranihabitans marinus</name>
    <dbReference type="NCBI Taxonomy" id="1227546"/>
    <lineage>
        <taxon>Bacteria</taxon>
        <taxon>Pseudomonadati</taxon>
        <taxon>Bacteroidota</taxon>
        <taxon>Saprospiria</taxon>
        <taxon>Saprospirales</taxon>
        <taxon>Saprospiraceae</taxon>
        <taxon>Membranihabitans</taxon>
    </lineage>
</organism>